<dbReference type="SMART" id="SM00418">
    <property type="entry name" value="HTH_ARSR"/>
    <property type="match status" value="1"/>
</dbReference>
<evidence type="ECO:0000313" key="6">
    <source>
        <dbReference type="Proteomes" id="UP000644115"/>
    </source>
</evidence>
<evidence type="ECO:0000256" key="2">
    <source>
        <dbReference type="ARBA" id="ARBA00023125"/>
    </source>
</evidence>
<dbReference type="GO" id="GO:0003677">
    <property type="term" value="F:DNA binding"/>
    <property type="evidence" value="ECO:0007669"/>
    <property type="project" value="UniProtKB-KW"/>
</dbReference>
<dbReference type="SUPFAM" id="SSF46785">
    <property type="entry name" value="Winged helix' DNA-binding domain"/>
    <property type="match status" value="1"/>
</dbReference>
<dbReference type="PANTHER" id="PTHR33154:SF33">
    <property type="entry name" value="TRANSCRIPTIONAL REPRESSOR SDPR"/>
    <property type="match status" value="1"/>
</dbReference>
<name>A0A923SLM4_9FIRM</name>
<evidence type="ECO:0000256" key="1">
    <source>
        <dbReference type="ARBA" id="ARBA00023015"/>
    </source>
</evidence>
<evidence type="ECO:0000259" key="4">
    <source>
        <dbReference type="PROSITE" id="PS50987"/>
    </source>
</evidence>
<comment type="caution">
    <text evidence="5">The sequence shown here is derived from an EMBL/GenBank/DDBJ whole genome shotgun (WGS) entry which is preliminary data.</text>
</comment>
<dbReference type="InterPro" id="IPR001845">
    <property type="entry name" value="HTH_ArsR_DNA-bd_dom"/>
</dbReference>
<dbReference type="RefSeq" id="WP_249286822.1">
    <property type="nucleotide sequence ID" value="NZ_JACRWC010000063.1"/>
</dbReference>
<keyword evidence="1" id="KW-0805">Transcription regulation</keyword>
<organism evidence="5 6">
    <name type="scientific">Lentihominibacter faecis</name>
    <dbReference type="NCBI Taxonomy" id="2764712"/>
    <lineage>
        <taxon>Bacteria</taxon>
        <taxon>Bacillati</taxon>
        <taxon>Bacillota</taxon>
        <taxon>Clostridia</taxon>
        <taxon>Peptostreptococcales</taxon>
        <taxon>Anaerovoracaceae</taxon>
        <taxon>Lentihominibacter</taxon>
    </lineage>
</organism>
<dbReference type="AlphaFoldDB" id="A0A923SLM4"/>
<dbReference type="GO" id="GO:0003700">
    <property type="term" value="F:DNA-binding transcription factor activity"/>
    <property type="evidence" value="ECO:0007669"/>
    <property type="project" value="InterPro"/>
</dbReference>
<dbReference type="Gene3D" id="1.10.10.10">
    <property type="entry name" value="Winged helix-like DNA-binding domain superfamily/Winged helix DNA-binding domain"/>
    <property type="match status" value="1"/>
</dbReference>
<sequence length="109" mass="12931">MRLRKEIDEMQEKDILLIAKISDALAHPARIKIFRYIMQENKSLNKVCNKDLVAYFDYSQATISQHVKKLKDAGLVEVKKQDRYSYYYVHLGTLHDYLTATKKFENMEQ</sequence>
<reference evidence="5" key="1">
    <citation type="submission" date="2020-08" db="EMBL/GenBank/DDBJ databases">
        <authorList>
            <person name="Liu C."/>
            <person name="Sun Q."/>
        </authorList>
    </citation>
    <scope>NUCLEOTIDE SEQUENCE</scope>
    <source>
        <strain evidence="5">BX16</strain>
    </source>
</reference>
<dbReference type="InterPro" id="IPR011991">
    <property type="entry name" value="ArsR-like_HTH"/>
</dbReference>
<dbReference type="Proteomes" id="UP000644115">
    <property type="component" value="Unassembled WGS sequence"/>
</dbReference>
<protein>
    <submittedName>
        <fullName evidence="5">Winged helix-turn-helix transcriptional regulator</fullName>
    </submittedName>
</protein>
<dbReference type="Pfam" id="PF01022">
    <property type="entry name" value="HTH_5"/>
    <property type="match status" value="1"/>
</dbReference>
<dbReference type="PANTHER" id="PTHR33154">
    <property type="entry name" value="TRANSCRIPTIONAL REGULATOR, ARSR FAMILY"/>
    <property type="match status" value="1"/>
</dbReference>
<accession>A0A923SLM4</accession>
<dbReference type="PROSITE" id="PS50987">
    <property type="entry name" value="HTH_ARSR_2"/>
    <property type="match status" value="1"/>
</dbReference>
<feature type="domain" description="HTH arsR-type" evidence="4">
    <location>
        <begin position="10"/>
        <end position="109"/>
    </location>
</feature>
<evidence type="ECO:0000256" key="3">
    <source>
        <dbReference type="ARBA" id="ARBA00023163"/>
    </source>
</evidence>
<dbReference type="EMBL" id="JACRWC010000063">
    <property type="protein sequence ID" value="MBC5999378.1"/>
    <property type="molecule type" value="Genomic_DNA"/>
</dbReference>
<dbReference type="InterPro" id="IPR036388">
    <property type="entry name" value="WH-like_DNA-bd_sf"/>
</dbReference>
<proteinExistence type="predicted"/>
<dbReference type="PRINTS" id="PR00778">
    <property type="entry name" value="HTHARSR"/>
</dbReference>
<keyword evidence="6" id="KW-1185">Reference proteome</keyword>
<gene>
    <name evidence="5" type="ORF">H8876_05135</name>
</gene>
<keyword evidence="2" id="KW-0238">DNA-binding</keyword>
<dbReference type="NCBIfam" id="NF033788">
    <property type="entry name" value="HTH_metalloreg"/>
    <property type="match status" value="1"/>
</dbReference>
<dbReference type="InterPro" id="IPR036390">
    <property type="entry name" value="WH_DNA-bd_sf"/>
</dbReference>
<keyword evidence="3" id="KW-0804">Transcription</keyword>
<evidence type="ECO:0000313" key="5">
    <source>
        <dbReference type="EMBL" id="MBC5999378.1"/>
    </source>
</evidence>
<dbReference type="CDD" id="cd00090">
    <property type="entry name" value="HTH_ARSR"/>
    <property type="match status" value="1"/>
</dbReference>
<dbReference type="InterPro" id="IPR051081">
    <property type="entry name" value="HTH_MetalResp_TranReg"/>
</dbReference>